<name>A0A1H5YRL8_9GAMM</name>
<organism evidence="1 2">
    <name type="scientific">Marinobacterium lutimaris</name>
    <dbReference type="NCBI Taxonomy" id="568106"/>
    <lineage>
        <taxon>Bacteria</taxon>
        <taxon>Pseudomonadati</taxon>
        <taxon>Pseudomonadota</taxon>
        <taxon>Gammaproteobacteria</taxon>
        <taxon>Oceanospirillales</taxon>
        <taxon>Oceanospirillaceae</taxon>
        <taxon>Marinobacterium</taxon>
    </lineage>
</organism>
<sequence>MKKYSIYKYLIILIFLFSRHIGYASEPESDASYLQSLKAISQIEGNGSNELLTLLRESSDQLVEHWSAPLATEIARVFNLLLDANQNYFLVELIEPAVEGQPDKFPPVLEKGLSDENYQLYKELLQIERREEIEGNG</sequence>
<proteinExistence type="predicted"/>
<gene>
    <name evidence="1" type="ORF">SAMN05444390_1011842</name>
</gene>
<dbReference type="EMBL" id="FNVQ01000001">
    <property type="protein sequence ID" value="SEG25956.1"/>
    <property type="molecule type" value="Genomic_DNA"/>
</dbReference>
<protein>
    <submittedName>
        <fullName evidence="1">Uncharacterized protein</fullName>
    </submittedName>
</protein>
<dbReference type="AlphaFoldDB" id="A0A1H5YRL8"/>
<keyword evidence="2" id="KW-1185">Reference proteome</keyword>
<evidence type="ECO:0000313" key="1">
    <source>
        <dbReference type="EMBL" id="SEG25956.1"/>
    </source>
</evidence>
<dbReference type="RefSeq" id="WP_146071885.1">
    <property type="nucleotide sequence ID" value="NZ_FNVQ01000001.1"/>
</dbReference>
<accession>A0A1H5YRL8</accession>
<dbReference type="OrthoDB" id="9844891at2"/>
<evidence type="ECO:0000313" key="2">
    <source>
        <dbReference type="Proteomes" id="UP000236745"/>
    </source>
</evidence>
<dbReference type="Proteomes" id="UP000236745">
    <property type="component" value="Unassembled WGS sequence"/>
</dbReference>
<reference evidence="1 2" key="1">
    <citation type="submission" date="2016-10" db="EMBL/GenBank/DDBJ databases">
        <authorList>
            <person name="de Groot N.N."/>
        </authorList>
    </citation>
    <scope>NUCLEOTIDE SEQUENCE [LARGE SCALE GENOMIC DNA]</scope>
    <source>
        <strain evidence="1 2">DSM 22012</strain>
    </source>
</reference>